<dbReference type="EMBL" id="JBHSNS010000002">
    <property type="protein sequence ID" value="MFC5728828.1"/>
    <property type="molecule type" value="Genomic_DNA"/>
</dbReference>
<keyword evidence="3 9" id="KW-0808">Transferase</keyword>
<keyword evidence="6 7" id="KW-0472">Membrane</keyword>
<keyword evidence="5 7" id="KW-1133">Transmembrane helix</keyword>
<dbReference type="PANTHER" id="PTHR30576:SF10">
    <property type="entry name" value="SLL5057 PROTEIN"/>
    <property type="match status" value="1"/>
</dbReference>
<comment type="similarity">
    <text evidence="2">Belongs to the bacterial sugar transferase family.</text>
</comment>
<dbReference type="Proteomes" id="UP001596072">
    <property type="component" value="Unassembled WGS sequence"/>
</dbReference>
<evidence type="ECO:0000256" key="6">
    <source>
        <dbReference type="ARBA" id="ARBA00023136"/>
    </source>
</evidence>
<comment type="caution">
    <text evidence="9">The sequence shown here is derived from an EMBL/GenBank/DDBJ whole genome shotgun (WGS) entry which is preliminary data.</text>
</comment>
<feature type="transmembrane region" description="Helical" evidence="7">
    <location>
        <begin position="268"/>
        <end position="292"/>
    </location>
</feature>
<evidence type="ECO:0000256" key="3">
    <source>
        <dbReference type="ARBA" id="ARBA00022679"/>
    </source>
</evidence>
<dbReference type="NCBIfam" id="TIGR03025">
    <property type="entry name" value="EPS_sugtrans"/>
    <property type="match status" value="1"/>
</dbReference>
<dbReference type="RefSeq" id="WP_168798364.1">
    <property type="nucleotide sequence ID" value="NZ_JBHSNS010000002.1"/>
</dbReference>
<accession>A0ABW0ZFU3</accession>
<dbReference type="InterPro" id="IPR003362">
    <property type="entry name" value="Bact_transf"/>
</dbReference>
<dbReference type="PANTHER" id="PTHR30576">
    <property type="entry name" value="COLANIC BIOSYNTHESIS UDP-GLUCOSE LIPID CARRIER TRANSFERASE"/>
    <property type="match status" value="1"/>
</dbReference>
<organism evidence="9 10">
    <name type="scientific">Nocardioides vastitatis</name>
    <dbReference type="NCBI Taxonomy" id="2568655"/>
    <lineage>
        <taxon>Bacteria</taxon>
        <taxon>Bacillati</taxon>
        <taxon>Actinomycetota</taxon>
        <taxon>Actinomycetes</taxon>
        <taxon>Propionibacteriales</taxon>
        <taxon>Nocardioidaceae</taxon>
        <taxon>Nocardioides</taxon>
    </lineage>
</organism>
<proteinExistence type="inferred from homology"/>
<feature type="transmembrane region" description="Helical" evidence="7">
    <location>
        <begin position="109"/>
        <end position="128"/>
    </location>
</feature>
<feature type="transmembrane region" description="Helical" evidence="7">
    <location>
        <begin position="38"/>
        <end position="58"/>
    </location>
</feature>
<evidence type="ECO:0000256" key="1">
    <source>
        <dbReference type="ARBA" id="ARBA00004141"/>
    </source>
</evidence>
<evidence type="ECO:0000256" key="7">
    <source>
        <dbReference type="SAM" id="Phobius"/>
    </source>
</evidence>
<evidence type="ECO:0000256" key="5">
    <source>
        <dbReference type="ARBA" id="ARBA00022989"/>
    </source>
</evidence>
<evidence type="ECO:0000259" key="8">
    <source>
        <dbReference type="Pfam" id="PF02397"/>
    </source>
</evidence>
<sequence>MDTLESSRVLGWTAPTALLSGDFAAAILTGVLGVQSGWFAASPVALGVLLALWVTCLVASHAADPSWVESRPRVCHHVVRAGCSLALTGTAATLVLADSLAPREVFVLAALWVALSCALRLAVASLGAGAARASRPLVVVGDGEQLSPHALATLERRVGGPVPVAQVVTDASARRPDVGVALGVGDVAGYARRVQAGAVVAIPGPGLDAASLRHLQWELEGIRMPFYVDPGMVGVASTRLMPVDVGGLSLVRIRAAQRRGLSWTVIGWAGRVTAAVGLAILLPALVLIAVAIRSTSPGPAIYRQVRVGQHGRVFTIYKFRTMVAAPRPTLVDNDFDDVLFKLRSDPRVTPLGRCLRRYSLDELPQLANVMLGHMRLVGPRPALPEEVTEYSEDARRRLVVKPGITGLWQVSGRSDLSWQETVRLDLHYVDNWSPWLDLAILCRTPGAIVGHRGAY</sequence>
<dbReference type="EC" id="2.7.8.-" evidence="9"/>
<evidence type="ECO:0000313" key="10">
    <source>
        <dbReference type="Proteomes" id="UP001596072"/>
    </source>
</evidence>
<gene>
    <name evidence="9" type="ORF">ACFPQB_07850</name>
</gene>
<evidence type="ECO:0000256" key="2">
    <source>
        <dbReference type="ARBA" id="ARBA00006464"/>
    </source>
</evidence>
<protein>
    <submittedName>
        <fullName evidence="9">Sugar transferase</fullName>
        <ecNumber evidence="9">2.7.8.-</ecNumber>
    </submittedName>
</protein>
<dbReference type="Pfam" id="PF02397">
    <property type="entry name" value="Bac_transf"/>
    <property type="match status" value="1"/>
</dbReference>
<dbReference type="InterPro" id="IPR017475">
    <property type="entry name" value="EPS_sugar_tfrase"/>
</dbReference>
<evidence type="ECO:0000256" key="4">
    <source>
        <dbReference type="ARBA" id="ARBA00022692"/>
    </source>
</evidence>
<keyword evidence="4 7" id="KW-0812">Transmembrane</keyword>
<dbReference type="GO" id="GO:0016740">
    <property type="term" value="F:transferase activity"/>
    <property type="evidence" value="ECO:0007669"/>
    <property type="project" value="UniProtKB-KW"/>
</dbReference>
<evidence type="ECO:0000313" key="9">
    <source>
        <dbReference type="EMBL" id="MFC5728828.1"/>
    </source>
</evidence>
<name>A0ABW0ZFU3_9ACTN</name>
<reference evidence="10" key="1">
    <citation type="journal article" date="2019" name="Int. J. Syst. Evol. Microbiol.">
        <title>The Global Catalogue of Microorganisms (GCM) 10K type strain sequencing project: providing services to taxonomists for standard genome sequencing and annotation.</title>
        <authorList>
            <consortium name="The Broad Institute Genomics Platform"/>
            <consortium name="The Broad Institute Genome Sequencing Center for Infectious Disease"/>
            <person name="Wu L."/>
            <person name="Ma J."/>
        </authorList>
    </citation>
    <scope>NUCLEOTIDE SEQUENCE [LARGE SCALE GENOMIC DNA]</scope>
    <source>
        <strain evidence="10">YIM 94188</strain>
    </source>
</reference>
<feature type="domain" description="Bacterial sugar transferase" evidence="8">
    <location>
        <begin position="272"/>
        <end position="448"/>
    </location>
</feature>
<keyword evidence="10" id="KW-1185">Reference proteome</keyword>
<feature type="transmembrane region" description="Helical" evidence="7">
    <location>
        <begin position="12"/>
        <end position="32"/>
    </location>
</feature>
<comment type="subcellular location">
    <subcellularLocation>
        <location evidence="1">Membrane</location>
        <topology evidence="1">Multi-pass membrane protein</topology>
    </subcellularLocation>
</comment>